<evidence type="ECO:0000256" key="1">
    <source>
        <dbReference type="SAM" id="MobiDB-lite"/>
    </source>
</evidence>
<gene>
    <name evidence="2" type="ORF">PCON_03969</name>
</gene>
<feature type="compositionally biased region" description="Polar residues" evidence="1">
    <location>
        <begin position="211"/>
        <end position="228"/>
    </location>
</feature>
<feature type="compositionally biased region" description="Basic and acidic residues" evidence="1">
    <location>
        <begin position="248"/>
        <end position="258"/>
    </location>
</feature>
<keyword evidence="3" id="KW-1185">Reference proteome</keyword>
<dbReference type="EMBL" id="HF936570">
    <property type="protein sequence ID" value="CCX34576.1"/>
    <property type="molecule type" value="Genomic_DNA"/>
</dbReference>
<dbReference type="Proteomes" id="UP000018144">
    <property type="component" value="Unassembled WGS sequence"/>
</dbReference>
<evidence type="ECO:0000313" key="2">
    <source>
        <dbReference type="EMBL" id="CCX34576.1"/>
    </source>
</evidence>
<dbReference type="AlphaFoldDB" id="U4LQW1"/>
<proteinExistence type="predicted"/>
<feature type="region of interest" description="Disordered" evidence="1">
    <location>
        <begin position="186"/>
        <end position="258"/>
    </location>
</feature>
<protein>
    <submittedName>
        <fullName evidence="2">Uncharacterized protein</fullName>
    </submittedName>
</protein>
<organism evidence="2 3">
    <name type="scientific">Pyronema omphalodes (strain CBS 100304)</name>
    <name type="common">Pyronema confluens</name>
    <dbReference type="NCBI Taxonomy" id="1076935"/>
    <lineage>
        <taxon>Eukaryota</taxon>
        <taxon>Fungi</taxon>
        <taxon>Dikarya</taxon>
        <taxon>Ascomycota</taxon>
        <taxon>Pezizomycotina</taxon>
        <taxon>Pezizomycetes</taxon>
        <taxon>Pezizales</taxon>
        <taxon>Pyronemataceae</taxon>
        <taxon>Pyronema</taxon>
    </lineage>
</organism>
<name>U4LQW1_PYROM</name>
<evidence type="ECO:0000313" key="3">
    <source>
        <dbReference type="Proteomes" id="UP000018144"/>
    </source>
</evidence>
<dbReference type="OrthoDB" id="10485733at2759"/>
<reference evidence="2 3" key="1">
    <citation type="journal article" date="2013" name="PLoS Genet.">
        <title>The genome and development-dependent transcriptomes of Pyronema confluens: a window into fungal evolution.</title>
        <authorList>
            <person name="Traeger S."/>
            <person name="Altegoer F."/>
            <person name="Freitag M."/>
            <person name="Gabaldon T."/>
            <person name="Kempken F."/>
            <person name="Kumar A."/>
            <person name="Marcet-Houben M."/>
            <person name="Poggeler S."/>
            <person name="Stajich J.E."/>
            <person name="Nowrousian M."/>
        </authorList>
    </citation>
    <scope>NUCLEOTIDE SEQUENCE [LARGE SCALE GENOMIC DNA]</scope>
    <source>
        <strain evidence="3">CBS 100304</strain>
        <tissue evidence="2">Vegetative mycelium</tissue>
    </source>
</reference>
<sequence>MTSHSAMFPSTQPYSLSPPSSLRVFDEGISFSNCFDCSSYGSSAYYASSESSIDSSDSAYSSASSVSESKSSPKPHVLTVIKPPHWKGLNRDRRPSTRYSLANLYALRPQRGNNSSPGIPILLGIPQLLPKLPCAGPVVDNWNDTMPMSSSTIYPSFGSENNIKNWTEYKGPPIYLASSPAQYTSSKETSTTLPLGPVDSRVPICPPTDPSPTGSMESSTNSVPSYLSTPGGGPSEAPIESPRKHKRGESSEDSSKPRKDMYTCLCGDWGMGKHSCYFYVGRRQLTRQRITDVLEKIPRVDSAPRRNSAKENKEAVTKRWKGIWKNVLEDIIEYEGKQAEMMNDGELVEAMKEAFTRRTGDYQANYQATILAGSYFPVMEDVWDSDEEEMKEDDYAHEALWDAGVDWVDTVMSR</sequence>
<feature type="region of interest" description="Disordered" evidence="1">
    <location>
        <begin position="57"/>
        <end position="78"/>
    </location>
</feature>
<feature type="compositionally biased region" description="Low complexity" evidence="1">
    <location>
        <begin position="57"/>
        <end position="72"/>
    </location>
</feature>
<accession>U4LQW1</accession>